<sequence>MFGLTLLALATSASAGPSSLSSRQTSPFITTPITDFAEPWSLAFLPDNRILVTEKNGVLRLVDPATKAKGTITGVPTVSYGGQGGLGDVALHPNFASNNLVYISYAESGSGGAGAAVARAELVLNANGGGSLENLEVIWRQSQKVSATGHYSHRILFEGVNSTTMWIASGDRQVMDPAQSMSSNLGKILRLNDDGSVPVGNPFTGTPADQVWALGVRNPLGIDFDEQGRLWEIEMGPMGGDEINLMEKGANYGWPLVSEGSHYDGRAIPNHSTRPEFNPPKVFWNPVISPSSVIIYKGDLFSSWKGNAIISALGAQGLVRVEITGDTAREAQRIGLGRRTRCVRQDSDGALWVLEDGAGGSLIKLTPRSEMESLANKRTAVFLQPLLIFFVSFLFLM</sequence>
<reference evidence="4" key="1">
    <citation type="submission" date="2023-06" db="EMBL/GenBank/DDBJ databases">
        <title>Genome-scale phylogeny and comparative genomics of the fungal order Sordariales.</title>
        <authorList>
            <consortium name="Lawrence Berkeley National Laboratory"/>
            <person name="Hensen N."/>
            <person name="Bonometti L."/>
            <person name="Westerberg I."/>
            <person name="Brannstrom I.O."/>
            <person name="Guillou S."/>
            <person name="Cros-Aarteil S."/>
            <person name="Calhoun S."/>
            <person name="Haridas S."/>
            <person name="Kuo A."/>
            <person name="Mondo S."/>
            <person name="Pangilinan J."/>
            <person name="Riley R."/>
            <person name="Labutti K."/>
            <person name="Andreopoulos B."/>
            <person name="Lipzen A."/>
            <person name="Chen C."/>
            <person name="Yanf M."/>
            <person name="Daum C."/>
            <person name="Ng V."/>
            <person name="Clum A."/>
            <person name="Steindorff A."/>
            <person name="Ohm R."/>
            <person name="Martin F."/>
            <person name="Silar P."/>
            <person name="Natvig D."/>
            <person name="Lalanne C."/>
            <person name="Gautier V."/>
            <person name="Ament-Velasquez S.L."/>
            <person name="Kruys A."/>
            <person name="Hutchinson M.I."/>
            <person name="Powell A.J."/>
            <person name="Barry K."/>
            <person name="Miller A.N."/>
            <person name="Grigoriev I.V."/>
            <person name="Debuchy R."/>
            <person name="Gladieux P."/>
            <person name="Thoren M.H."/>
            <person name="Johannesson H."/>
        </authorList>
    </citation>
    <scope>NUCLEOTIDE SEQUENCE</scope>
    <source>
        <strain evidence="4">CBS 606.72</strain>
    </source>
</reference>
<keyword evidence="1" id="KW-1133">Transmembrane helix</keyword>
<evidence type="ECO:0000313" key="4">
    <source>
        <dbReference type="EMBL" id="KAK0624383.1"/>
    </source>
</evidence>
<dbReference type="InterPro" id="IPR011042">
    <property type="entry name" value="6-blade_b-propeller_TolB-like"/>
</dbReference>
<comment type="caution">
    <text evidence="4">The sequence shown here is derived from an EMBL/GenBank/DDBJ whole genome shotgun (WGS) entry which is preliminary data.</text>
</comment>
<evidence type="ECO:0000259" key="3">
    <source>
        <dbReference type="Pfam" id="PF07995"/>
    </source>
</evidence>
<dbReference type="Pfam" id="PF07995">
    <property type="entry name" value="GSDH"/>
    <property type="match status" value="1"/>
</dbReference>
<dbReference type="SUPFAM" id="SSF50952">
    <property type="entry name" value="Soluble quinoprotein glucose dehydrogenase"/>
    <property type="match status" value="1"/>
</dbReference>
<evidence type="ECO:0000313" key="5">
    <source>
        <dbReference type="Proteomes" id="UP001175000"/>
    </source>
</evidence>
<name>A0AA40C4U3_9PEZI</name>
<evidence type="ECO:0000256" key="1">
    <source>
        <dbReference type="SAM" id="Phobius"/>
    </source>
</evidence>
<dbReference type="PANTHER" id="PTHR19328">
    <property type="entry name" value="HEDGEHOG-INTERACTING PROTEIN"/>
    <property type="match status" value="1"/>
</dbReference>
<keyword evidence="2" id="KW-0732">Signal</keyword>
<feature type="signal peptide" evidence="2">
    <location>
        <begin position="1"/>
        <end position="15"/>
    </location>
</feature>
<evidence type="ECO:0000256" key="2">
    <source>
        <dbReference type="SAM" id="SignalP"/>
    </source>
</evidence>
<dbReference type="Gene3D" id="2.120.10.30">
    <property type="entry name" value="TolB, C-terminal domain"/>
    <property type="match status" value="1"/>
</dbReference>
<dbReference type="InterPro" id="IPR012938">
    <property type="entry name" value="Glc/Sorbosone_DH"/>
</dbReference>
<dbReference type="AlphaFoldDB" id="A0AA40C4U3"/>
<keyword evidence="5" id="KW-1185">Reference proteome</keyword>
<dbReference type="InterPro" id="IPR011041">
    <property type="entry name" value="Quinoprot_gluc/sorb_DH_b-prop"/>
</dbReference>
<feature type="chain" id="PRO_5041248114" evidence="2">
    <location>
        <begin position="16"/>
        <end position="397"/>
    </location>
</feature>
<dbReference type="PANTHER" id="PTHR19328:SF75">
    <property type="entry name" value="ALDOSE SUGAR DEHYDROGENASE YLII"/>
    <property type="match status" value="1"/>
</dbReference>
<feature type="transmembrane region" description="Helical" evidence="1">
    <location>
        <begin position="379"/>
        <end position="396"/>
    </location>
</feature>
<keyword evidence="1" id="KW-0472">Membrane</keyword>
<dbReference type="Proteomes" id="UP001175000">
    <property type="component" value="Unassembled WGS sequence"/>
</dbReference>
<protein>
    <submittedName>
        <fullName evidence="4">Glucose/Sorbosone dehydrogenase</fullName>
    </submittedName>
</protein>
<accession>A0AA40C4U3</accession>
<feature type="domain" description="Glucose/Sorbosone dehydrogenase" evidence="3">
    <location>
        <begin position="37"/>
        <end position="364"/>
    </location>
</feature>
<keyword evidence="1" id="KW-0812">Transmembrane</keyword>
<gene>
    <name evidence="4" type="ORF">B0T14DRAFT_478556</name>
</gene>
<proteinExistence type="predicted"/>
<organism evidence="4 5">
    <name type="scientific">Immersiella caudata</name>
    <dbReference type="NCBI Taxonomy" id="314043"/>
    <lineage>
        <taxon>Eukaryota</taxon>
        <taxon>Fungi</taxon>
        <taxon>Dikarya</taxon>
        <taxon>Ascomycota</taxon>
        <taxon>Pezizomycotina</taxon>
        <taxon>Sordariomycetes</taxon>
        <taxon>Sordariomycetidae</taxon>
        <taxon>Sordariales</taxon>
        <taxon>Lasiosphaeriaceae</taxon>
        <taxon>Immersiella</taxon>
    </lineage>
</organism>
<dbReference type="EMBL" id="JAULSU010000003">
    <property type="protein sequence ID" value="KAK0624383.1"/>
    <property type="molecule type" value="Genomic_DNA"/>
</dbReference>